<proteinExistence type="predicted"/>
<dbReference type="InterPro" id="IPR017871">
    <property type="entry name" value="ABC_transporter-like_CS"/>
</dbReference>
<evidence type="ECO:0000256" key="4">
    <source>
        <dbReference type="ARBA" id="ARBA00022840"/>
    </source>
</evidence>
<dbReference type="EMBL" id="AYZJ01000017">
    <property type="protein sequence ID" value="KRN25202.1"/>
    <property type="molecule type" value="Genomic_DNA"/>
</dbReference>
<feature type="domain" description="ABC transporter" evidence="5">
    <location>
        <begin position="126"/>
        <end position="379"/>
    </location>
</feature>
<dbReference type="Gene3D" id="3.40.50.300">
    <property type="entry name" value="P-loop containing nucleotide triphosphate hydrolases"/>
    <property type="match status" value="2"/>
</dbReference>
<keyword evidence="1" id="KW-0813">Transport</keyword>
<keyword evidence="4" id="KW-0067">ATP-binding</keyword>
<dbReference type="Pfam" id="PF00005">
    <property type="entry name" value="ABC_tran"/>
    <property type="match status" value="1"/>
</dbReference>
<dbReference type="Proteomes" id="UP000050865">
    <property type="component" value="Unassembled WGS sequence"/>
</dbReference>
<sequence>MIRETQSFVDQVGIKLNPTDMVRDLNASYKQITEIVRSLMRDAKVIIMDEPTTSLTDVEIGEIFEIMRTLRSHGVSIIFISHKLNEVLEICDSYTIMRDGVVVAAGEVTPTLTEAEISRHMVGKELSSSEIYRPRQIGDKVLELAHYTKDREFNDVTMSVRKGEVVGVTGLLGDGRSELFSTVVGADKPDSGQLLIDGKPVRIRTTSETRRYGIAYLPKNRKENGIIKDLDIAENMTLPMLDKISKMGLIDNKLMSKTVNHYIKQINIKVADPKDAIGSLSGGNQQKVLLAKALNMNPRVMILDNPTQGVDVGAKAEIYNQIMDLAEQGISFVILSSEIPEIQQLCDRVYIMFHGEVRAELPHAAINEQDVMLVATGGKLGGE</sequence>
<reference evidence="6 7" key="1">
    <citation type="journal article" date="2015" name="Genome Announc.">
        <title>Expanding the biotechnology potential of lactobacilli through comparative genomics of 213 strains and associated genera.</title>
        <authorList>
            <person name="Sun Z."/>
            <person name="Harris H.M."/>
            <person name="McCann A."/>
            <person name="Guo C."/>
            <person name="Argimon S."/>
            <person name="Zhang W."/>
            <person name="Yang X."/>
            <person name="Jeffery I.B."/>
            <person name="Cooney J.C."/>
            <person name="Kagawa T.F."/>
            <person name="Liu W."/>
            <person name="Song Y."/>
            <person name="Salvetti E."/>
            <person name="Wrobel A."/>
            <person name="Rasinkangas P."/>
            <person name="Parkhill J."/>
            <person name="Rea M.C."/>
            <person name="O'Sullivan O."/>
            <person name="Ritari J."/>
            <person name="Douillard F.P."/>
            <person name="Paul Ross R."/>
            <person name="Yang R."/>
            <person name="Briner A.E."/>
            <person name="Felis G.E."/>
            <person name="de Vos W.M."/>
            <person name="Barrangou R."/>
            <person name="Klaenhammer T.R."/>
            <person name="Caufield P.W."/>
            <person name="Cui Y."/>
            <person name="Zhang H."/>
            <person name="O'Toole P.W."/>
        </authorList>
    </citation>
    <scope>NUCLEOTIDE SEQUENCE [LARGE SCALE GENOMIC DNA]</scope>
    <source>
        <strain evidence="6 7">DSM 22697</strain>
    </source>
</reference>
<evidence type="ECO:0000313" key="7">
    <source>
        <dbReference type="Proteomes" id="UP000050865"/>
    </source>
</evidence>
<dbReference type="AlphaFoldDB" id="A0A0R2FA23"/>
<name>A0A0R2FA23_9LACO</name>
<evidence type="ECO:0000259" key="5">
    <source>
        <dbReference type="PROSITE" id="PS50893"/>
    </source>
</evidence>
<dbReference type="PROSITE" id="PS50893">
    <property type="entry name" value="ABC_TRANSPORTER_2"/>
    <property type="match status" value="1"/>
</dbReference>
<dbReference type="PANTHER" id="PTHR43790">
    <property type="entry name" value="CARBOHYDRATE TRANSPORT ATP-BINDING PROTEIN MG119-RELATED"/>
    <property type="match status" value="1"/>
</dbReference>
<accession>A0A0R2FA23</accession>
<dbReference type="InterPro" id="IPR050107">
    <property type="entry name" value="ABC_carbohydrate_import_ATPase"/>
</dbReference>
<keyword evidence="2" id="KW-0677">Repeat</keyword>
<evidence type="ECO:0000256" key="3">
    <source>
        <dbReference type="ARBA" id="ARBA00022741"/>
    </source>
</evidence>
<comment type="caution">
    <text evidence="6">The sequence shown here is derived from an EMBL/GenBank/DDBJ whole genome shotgun (WGS) entry which is preliminary data.</text>
</comment>
<keyword evidence="7" id="KW-1185">Reference proteome</keyword>
<dbReference type="PROSITE" id="PS00211">
    <property type="entry name" value="ABC_TRANSPORTER_1"/>
    <property type="match status" value="1"/>
</dbReference>
<dbReference type="InterPro" id="IPR003439">
    <property type="entry name" value="ABC_transporter-like_ATP-bd"/>
</dbReference>
<dbReference type="PANTHER" id="PTHR43790:SF9">
    <property type="entry name" value="GALACTOFURANOSE TRANSPORTER ATP-BINDING PROTEIN YTFR"/>
    <property type="match status" value="1"/>
</dbReference>
<dbReference type="STRING" id="1423730.FC75_GL000882"/>
<evidence type="ECO:0000256" key="1">
    <source>
        <dbReference type="ARBA" id="ARBA00022448"/>
    </source>
</evidence>
<evidence type="ECO:0000256" key="2">
    <source>
        <dbReference type="ARBA" id="ARBA00022737"/>
    </source>
</evidence>
<evidence type="ECO:0000313" key="6">
    <source>
        <dbReference type="EMBL" id="KRN25202.1"/>
    </source>
</evidence>
<organism evidence="6 7">
    <name type="scientific">Lacticaseibacillus camelliae DSM 22697 = JCM 13995</name>
    <dbReference type="NCBI Taxonomy" id="1423730"/>
    <lineage>
        <taxon>Bacteria</taxon>
        <taxon>Bacillati</taxon>
        <taxon>Bacillota</taxon>
        <taxon>Bacilli</taxon>
        <taxon>Lactobacillales</taxon>
        <taxon>Lactobacillaceae</taxon>
        <taxon>Lacticaseibacillus</taxon>
    </lineage>
</organism>
<dbReference type="CDD" id="cd03215">
    <property type="entry name" value="ABC_Carb_Monos_II"/>
    <property type="match status" value="1"/>
</dbReference>
<dbReference type="GO" id="GO:0005524">
    <property type="term" value="F:ATP binding"/>
    <property type="evidence" value="ECO:0007669"/>
    <property type="project" value="UniProtKB-KW"/>
</dbReference>
<dbReference type="SUPFAM" id="SSF52540">
    <property type="entry name" value="P-loop containing nucleoside triphosphate hydrolases"/>
    <property type="match status" value="2"/>
</dbReference>
<gene>
    <name evidence="6" type="ORF">FC75_GL000882</name>
</gene>
<dbReference type="InterPro" id="IPR027417">
    <property type="entry name" value="P-loop_NTPase"/>
</dbReference>
<dbReference type="GO" id="GO:0016887">
    <property type="term" value="F:ATP hydrolysis activity"/>
    <property type="evidence" value="ECO:0007669"/>
    <property type="project" value="InterPro"/>
</dbReference>
<dbReference type="PATRIC" id="fig|1423730.4.peg.932"/>
<keyword evidence="3" id="KW-0547">Nucleotide-binding</keyword>
<protein>
    <submittedName>
        <fullName evidence="6">Ribose ABC transporter ATPase</fullName>
    </submittedName>
</protein>